<name>A0A4Q1C4Z7_9BACT</name>
<dbReference type="RefSeq" id="WP_129049233.1">
    <property type="nucleotide sequence ID" value="NZ_SDHX01000002.1"/>
</dbReference>
<dbReference type="InterPro" id="IPR013096">
    <property type="entry name" value="Cupin_2"/>
</dbReference>
<dbReference type="InterPro" id="IPR011051">
    <property type="entry name" value="RmlC_Cupin_sf"/>
</dbReference>
<dbReference type="InterPro" id="IPR051610">
    <property type="entry name" value="GPI/OXD"/>
</dbReference>
<dbReference type="Gene3D" id="2.60.120.10">
    <property type="entry name" value="Jelly Rolls"/>
    <property type="match status" value="2"/>
</dbReference>
<accession>A0A4Q1C4Z7</accession>
<keyword evidence="5" id="KW-1185">Reference proteome</keyword>
<proteinExistence type="predicted"/>
<evidence type="ECO:0000313" key="5">
    <source>
        <dbReference type="Proteomes" id="UP000290218"/>
    </source>
</evidence>
<comment type="caution">
    <text evidence="4">The sequence shown here is derived from an EMBL/GenBank/DDBJ whole genome shotgun (WGS) entry which is preliminary data.</text>
</comment>
<keyword evidence="2" id="KW-0732">Signal</keyword>
<feature type="domain" description="Cupin type-2" evidence="3">
    <location>
        <begin position="198"/>
        <end position="261"/>
    </location>
</feature>
<evidence type="ECO:0000313" key="4">
    <source>
        <dbReference type="EMBL" id="RXK53508.1"/>
    </source>
</evidence>
<evidence type="ECO:0000256" key="2">
    <source>
        <dbReference type="SAM" id="SignalP"/>
    </source>
</evidence>
<feature type="signal peptide" evidence="2">
    <location>
        <begin position="1"/>
        <end position="20"/>
    </location>
</feature>
<protein>
    <submittedName>
        <fullName evidence="4">Cupin domain-containing protein</fullName>
    </submittedName>
</protein>
<gene>
    <name evidence="4" type="ORF">ESB00_17600</name>
</gene>
<dbReference type="EMBL" id="SDHX01000002">
    <property type="protein sequence ID" value="RXK53508.1"/>
    <property type="molecule type" value="Genomic_DNA"/>
</dbReference>
<evidence type="ECO:0000259" key="3">
    <source>
        <dbReference type="Pfam" id="PF07883"/>
    </source>
</evidence>
<dbReference type="Pfam" id="PF07883">
    <property type="entry name" value="Cupin_2"/>
    <property type="match status" value="2"/>
</dbReference>
<dbReference type="PANTHER" id="PTHR35848:SF6">
    <property type="entry name" value="CUPIN TYPE-2 DOMAIN-CONTAINING PROTEIN"/>
    <property type="match status" value="1"/>
</dbReference>
<dbReference type="CDD" id="cd02209">
    <property type="entry name" value="cupin_XRE_C"/>
    <property type="match status" value="2"/>
</dbReference>
<dbReference type="InterPro" id="IPR014710">
    <property type="entry name" value="RmlC-like_jellyroll"/>
</dbReference>
<dbReference type="AlphaFoldDB" id="A0A4Q1C4Z7"/>
<reference evidence="4 5" key="1">
    <citation type="submission" date="2019-01" db="EMBL/GenBank/DDBJ databases">
        <title>Lacunisphaera sp. strain TWA-58.</title>
        <authorList>
            <person name="Chen W.-M."/>
        </authorList>
    </citation>
    <scope>NUCLEOTIDE SEQUENCE [LARGE SCALE GENOMIC DNA]</scope>
    <source>
        <strain evidence="4 5">TWA-58</strain>
    </source>
</reference>
<dbReference type="GO" id="GO:0046872">
    <property type="term" value="F:metal ion binding"/>
    <property type="evidence" value="ECO:0007669"/>
    <property type="project" value="UniProtKB-KW"/>
</dbReference>
<dbReference type="PANTHER" id="PTHR35848">
    <property type="entry name" value="OXALATE-BINDING PROTEIN"/>
    <property type="match status" value="1"/>
</dbReference>
<feature type="domain" description="Cupin type-2" evidence="3">
    <location>
        <begin position="65"/>
        <end position="131"/>
    </location>
</feature>
<organism evidence="4 5">
    <name type="scientific">Oleiharenicola lentus</name>
    <dbReference type="NCBI Taxonomy" id="2508720"/>
    <lineage>
        <taxon>Bacteria</taxon>
        <taxon>Pseudomonadati</taxon>
        <taxon>Verrucomicrobiota</taxon>
        <taxon>Opitutia</taxon>
        <taxon>Opitutales</taxon>
        <taxon>Opitutaceae</taxon>
        <taxon>Oleiharenicola</taxon>
    </lineage>
</organism>
<dbReference type="OrthoDB" id="9792093at2"/>
<feature type="chain" id="PRO_5020524271" evidence="2">
    <location>
        <begin position="21"/>
        <end position="275"/>
    </location>
</feature>
<evidence type="ECO:0000256" key="1">
    <source>
        <dbReference type="ARBA" id="ARBA00022723"/>
    </source>
</evidence>
<dbReference type="SUPFAM" id="SSF51182">
    <property type="entry name" value="RmlC-like cupins"/>
    <property type="match status" value="1"/>
</dbReference>
<sequence length="275" mass="29937">MTPRFCRLWPVLLLPMLLNAAESPALGSTIFTWEGFTAKLTAVGERREVARLPSATLREFQSHISTLNPGLASHPPHTHPQEELIILREGELDVHINGTNTRVGPGSVFFFASNDPHAVRNAGDKPATYFVFNFTTAVTAEMRGKAPLPADPARLGSAIYAWDKLEVSETKVGQRRALTSLPTATMANFSVHVTTIRAGLAPHPPHRHPDEEIVLVKEGRLDVTVNGVTTRVGPGAVLFLASNDEHGWKNVGETDATYYVIRVKTEATPAVVAQN</sequence>
<keyword evidence="1" id="KW-0479">Metal-binding</keyword>
<dbReference type="Proteomes" id="UP000290218">
    <property type="component" value="Unassembled WGS sequence"/>
</dbReference>